<feature type="compositionally biased region" description="Basic and acidic residues" evidence="1">
    <location>
        <begin position="38"/>
        <end position="55"/>
    </location>
</feature>
<evidence type="ECO:0000313" key="3">
    <source>
        <dbReference type="Proteomes" id="UP001195483"/>
    </source>
</evidence>
<reference evidence="2" key="1">
    <citation type="journal article" date="2021" name="Genome Biol. Evol.">
        <title>A High-Quality Reference Genome for a Parasitic Bivalve with Doubly Uniparental Inheritance (Bivalvia: Unionida).</title>
        <authorList>
            <person name="Smith C.H."/>
        </authorList>
    </citation>
    <scope>NUCLEOTIDE SEQUENCE</scope>
    <source>
        <strain evidence="2">CHS0354</strain>
    </source>
</reference>
<gene>
    <name evidence="2" type="ORF">CHS0354_016067</name>
</gene>
<sequence>MDISQDTPQVTPEKTHPEQGTSTIADDQNISTESNSKQTEKSEDASKTADKKSKV</sequence>
<dbReference type="EMBL" id="JAEAOA010001004">
    <property type="protein sequence ID" value="KAK3601708.1"/>
    <property type="molecule type" value="Genomic_DNA"/>
</dbReference>
<proteinExistence type="predicted"/>
<feature type="region of interest" description="Disordered" evidence="1">
    <location>
        <begin position="1"/>
        <end position="55"/>
    </location>
</feature>
<comment type="caution">
    <text evidence="2">The sequence shown here is derived from an EMBL/GenBank/DDBJ whole genome shotgun (WGS) entry which is preliminary data.</text>
</comment>
<name>A0AAE0W4G1_9BIVA</name>
<reference evidence="2" key="3">
    <citation type="submission" date="2023-05" db="EMBL/GenBank/DDBJ databases">
        <authorList>
            <person name="Smith C.H."/>
        </authorList>
    </citation>
    <scope>NUCLEOTIDE SEQUENCE</scope>
    <source>
        <strain evidence="2">CHS0354</strain>
        <tissue evidence="2">Mantle</tissue>
    </source>
</reference>
<evidence type="ECO:0000256" key="1">
    <source>
        <dbReference type="SAM" id="MobiDB-lite"/>
    </source>
</evidence>
<evidence type="ECO:0000313" key="2">
    <source>
        <dbReference type="EMBL" id="KAK3601708.1"/>
    </source>
</evidence>
<keyword evidence="3" id="KW-1185">Reference proteome</keyword>
<reference evidence="2" key="2">
    <citation type="journal article" date="2021" name="Genome Biol. Evol.">
        <title>Developing a high-quality reference genome for a parasitic bivalve with doubly uniparental inheritance (Bivalvia: Unionida).</title>
        <authorList>
            <person name="Smith C.H."/>
        </authorList>
    </citation>
    <scope>NUCLEOTIDE SEQUENCE</scope>
    <source>
        <strain evidence="2">CHS0354</strain>
        <tissue evidence="2">Mantle</tissue>
    </source>
</reference>
<dbReference type="Proteomes" id="UP001195483">
    <property type="component" value="Unassembled WGS sequence"/>
</dbReference>
<accession>A0AAE0W4G1</accession>
<dbReference type="AlphaFoldDB" id="A0AAE0W4G1"/>
<organism evidence="2 3">
    <name type="scientific">Potamilus streckersoni</name>
    <dbReference type="NCBI Taxonomy" id="2493646"/>
    <lineage>
        <taxon>Eukaryota</taxon>
        <taxon>Metazoa</taxon>
        <taxon>Spiralia</taxon>
        <taxon>Lophotrochozoa</taxon>
        <taxon>Mollusca</taxon>
        <taxon>Bivalvia</taxon>
        <taxon>Autobranchia</taxon>
        <taxon>Heteroconchia</taxon>
        <taxon>Palaeoheterodonta</taxon>
        <taxon>Unionida</taxon>
        <taxon>Unionoidea</taxon>
        <taxon>Unionidae</taxon>
        <taxon>Ambleminae</taxon>
        <taxon>Lampsilini</taxon>
        <taxon>Potamilus</taxon>
    </lineage>
</organism>
<protein>
    <submittedName>
        <fullName evidence="2">Uncharacterized protein</fullName>
    </submittedName>
</protein>
<feature type="compositionally biased region" description="Polar residues" evidence="1">
    <location>
        <begin position="1"/>
        <end position="37"/>
    </location>
</feature>